<keyword evidence="5" id="KW-0418">Kinase</keyword>
<keyword evidence="9" id="KW-1185">Reference proteome</keyword>
<dbReference type="SUPFAM" id="SSF55874">
    <property type="entry name" value="ATPase domain of HSP90 chaperone/DNA topoisomerase II/histidine kinase"/>
    <property type="match status" value="1"/>
</dbReference>
<dbReference type="KEGG" id="fbl:Fbal_0709"/>
<dbReference type="RefSeq" id="WP_013344226.1">
    <property type="nucleotide sequence ID" value="NC_014541.1"/>
</dbReference>
<dbReference type="HOGENOM" id="CLU_568314_0_0_6"/>
<keyword evidence="6" id="KW-1133">Transmembrane helix</keyword>
<comment type="catalytic activity">
    <reaction evidence="1">
        <text>ATP + protein L-histidine = ADP + protein N-phospho-L-histidine.</text>
        <dbReference type="EC" id="2.7.13.3"/>
    </reaction>
</comment>
<organism evidence="8 9">
    <name type="scientific">Ferrimonas balearica (strain DSM 9799 / CCM 4581 / KCTC 23876 / PAT)</name>
    <dbReference type="NCBI Taxonomy" id="550540"/>
    <lineage>
        <taxon>Bacteria</taxon>
        <taxon>Pseudomonadati</taxon>
        <taxon>Pseudomonadota</taxon>
        <taxon>Gammaproteobacteria</taxon>
        <taxon>Alteromonadales</taxon>
        <taxon>Ferrimonadaceae</taxon>
        <taxon>Ferrimonas</taxon>
    </lineage>
</organism>
<reference evidence="8 9" key="1">
    <citation type="journal article" date="2010" name="Stand. Genomic Sci.">
        <title>Complete genome sequence of Ferrimonas balearica type strain (PAT).</title>
        <authorList>
            <person name="Nolan M."/>
            <person name="Sikorski J."/>
            <person name="Davenport K."/>
            <person name="Lucas S."/>
            <person name="Glavina Del Rio T."/>
            <person name="Tice H."/>
            <person name="Cheng J."/>
            <person name="Goodwin L."/>
            <person name="Pitluck S."/>
            <person name="Liolios K."/>
            <person name="Ivanova N."/>
            <person name="Mavromatis K."/>
            <person name="Ovchinnikova G."/>
            <person name="Pati A."/>
            <person name="Chen A."/>
            <person name="Palaniappan K."/>
            <person name="Land M."/>
            <person name="Hauser L."/>
            <person name="Chang Y."/>
            <person name="Jeffries C."/>
            <person name="Tapia R."/>
            <person name="Brettin T."/>
            <person name="Detter J."/>
            <person name="Han C."/>
            <person name="Yasawong M."/>
            <person name="Rohde M."/>
            <person name="Tindall B."/>
            <person name="Goker M."/>
            <person name="Woyke T."/>
            <person name="Bristow J."/>
            <person name="Eisen J."/>
            <person name="Markowitz V."/>
            <person name="Hugenholtz P."/>
            <person name="Kyrpides N."/>
            <person name="Klenk H."/>
            <person name="Lapidus A."/>
        </authorList>
    </citation>
    <scope>NUCLEOTIDE SEQUENCE [LARGE SCALE GENOMIC DNA]</scope>
    <source>
        <strain evidence="9">DSM 9799 / CCM 4581 / KCTC 23876 / PAT</strain>
    </source>
</reference>
<dbReference type="PANTHER" id="PTHR45436:SF5">
    <property type="entry name" value="SENSOR HISTIDINE KINASE TRCS"/>
    <property type="match status" value="1"/>
</dbReference>
<sequence length="480" mass="53138">MKSIRATILTGFTLLVLLTNGLGLLGSYLVAKEEQQALVDASLAQRARVMLRLMEEYPSVGDKNLVDWAVAALVRLGMDQEPDWALSDATMEGNQTMWVQVWINGRCYAPFDDALCDPDNSLTLYDSGFGTQAFAGETWRTFSVYSVHQNAWVQTAFPKSIASDLLAQRMREAWGMQMLILTPLTLLFSALIVAMALRPLRDLAGKVSDDKETLPSPESVNSELKPIVTELRALRQRAVEMRQQQTRLGNLMAQRCQAQVDGVTMAISEGPMGQRRARFHLEKLERQLLQARLWLLLSRPGEPEAHQLDLYRKASLSVARHYGLARRRGSRLVLRGMDRGLLVRIPEVAARALLDALIDNALRFSPPDSEVLVSLRRGSDGRAWLTVSDSGPGLTPQQWAQAPDLSQAEAWYRTGLGLGIVSTVANRFGVQVELGRSELYGGAKFRLGFVVEPQAQYESTATQAEAEAFATAPSQSEPVI</sequence>
<evidence type="ECO:0000256" key="2">
    <source>
        <dbReference type="ARBA" id="ARBA00012438"/>
    </source>
</evidence>
<dbReference type="InterPro" id="IPR050428">
    <property type="entry name" value="TCS_sensor_his_kinase"/>
</dbReference>
<dbReference type="InterPro" id="IPR003594">
    <property type="entry name" value="HATPase_dom"/>
</dbReference>
<evidence type="ECO:0000313" key="8">
    <source>
        <dbReference type="EMBL" id="ADN74920.1"/>
    </source>
</evidence>
<dbReference type="PANTHER" id="PTHR45436">
    <property type="entry name" value="SENSOR HISTIDINE KINASE YKOH"/>
    <property type="match status" value="1"/>
</dbReference>
<evidence type="ECO:0000256" key="1">
    <source>
        <dbReference type="ARBA" id="ARBA00000085"/>
    </source>
</evidence>
<evidence type="ECO:0000256" key="5">
    <source>
        <dbReference type="ARBA" id="ARBA00022777"/>
    </source>
</evidence>
<name>E1SRV1_FERBD</name>
<dbReference type="GeneID" id="67180950"/>
<evidence type="ECO:0000256" key="4">
    <source>
        <dbReference type="ARBA" id="ARBA00022679"/>
    </source>
</evidence>
<dbReference type="EMBL" id="CP002209">
    <property type="protein sequence ID" value="ADN74920.1"/>
    <property type="molecule type" value="Genomic_DNA"/>
</dbReference>
<keyword evidence="4" id="KW-0808">Transferase</keyword>
<dbReference type="InterPro" id="IPR036890">
    <property type="entry name" value="HATPase_C_sf"/>
</dbReference>
<keyword evidence="6" id="KW-0472">Membrane</keyword>
<dbReference type="OrthoDB" id="9809766at2"/>
<feature type="domain" description="Histidine kinase/HSP90-like ATPase" evidence="7">
    <location>
        <begin position="345"/>
        <end position="453"/>
    </location>
</feature>
<dbReference type="Gene3D" id="3.30.565.10">
    <property type="entry name" value="Histidine kinase-like ATPase, C-terminal domain"/>
    <property type="match status" value="1"/>
</dbReference>
<keyword evidence="8" id="KW-0547">Nucleotide-binding</keyword>
<accession>E1SRV1</accession>
<feature type="transmembrane region" description="Helical" evidence="6">
    <location>
        <begin position="174"/>
        <end position="197"/>
    </location>
</feature>
<dbReference type="GO" id="GO:0004673">
    <property type="term" value="F:protein histidine kinase activity"/>
    <property type="evidence" value="ECO:0007669"/>
    <property type="project" value="UniProtKB-EC"/>
</dbReference>
<dbReference type="eggNOG" id="COG0642">
    <property type="taxonomic scope" value="Bacteria"/>
</dbReference>
<protein>
    <recommendedName>
        <fullName evidence="2">histidine kinase</fullName>
        <ecNumber evidence="2">2.7.13.3</ecNumber>
    </recommendedName>
</protein>
<dbReference type="AlphaFoldDB" id="E1SRV1"/>
<keyword evidence="3" id="KW-0597">Phosphoprotein</keyword>
<dbReference type="Proteomes" id="UP000006683">
    <property type="component" value="Chromosome"/>
</dbReference>
<keyword evidence="6" id="KW-0812">Transmembrane</keyword>
<keyword evidence="8" id="KW-0067">ATP-binding</keyword>
<dbReference type="SMART" id="SM00387">
    <property type="entry name" value="HATPase_c"/>
    <property type="match status" value="1"/>
</dbReference>
<dbReference type="STRING" id="550540.Fbal_0709"/>
<evidence type="ECO:0000259" key="7">
    <source>
        <dbReference type="SMART" id="SM00387"/>
    </source>
</evidence>
<evidence type="ECO:0000256" key="3">
    <source>
        <dbReference type="ARBA" id="ARBA00022553"/>
    </source>
</evidence>
<dbReference type="Pfam" id="PF02518">
    <property type="entry name" value="HATPase_c"/>
    <property type="match status" value="1"/>
</dbReference>
<gene>
    <name evidence="8" type="ordered locus">Fbal_0709</name>
</gene>
<dbReference type="EC" id="2.7.13.3" evidence="2"/>
<evidence type="ECO:0000256" key="6">
    <source>
        <dbReference type="SAM" id="Phobius"/>
    </source>
</evidence>
<dbReference type="GO" id="GO:0005524">
    <property type="term" value="F:ATP binding"/>
    <property type="evidence" value="ECO:0007669"/>
    <property type="project" value="UniProtKB-KW"/>
</dbReference>
<evidence type="ECO:0000313" key="9">
    <source>
        <dbReference type="Proteomes" id="UP000006683"/>
    </source>
</evidence>
<proteinExistence type="predicted"/>